<comment type="caution">
    <text evidence="1">The sequence shown here is derived from an EMBL/GenBank/DDBJ whole genome shotgun (WGS) entry which is preliminary data.</text>
</comment>
<dbReference type="Proteomes" id="UP000664034">
    <property type="component" value="Unassembled WGS sequence"/>
</dbReference>
<protein>
    <recommendedName>
        <fullName evidence="3">Sigma-70, region 4</fullName>
    </recommendedName>
</protein>
<dbReference type="EMBL" id="JAFMYV010000002">
    <property type="protein sequence ID" value="MBO0936032.1"/>
    <property type="molecule type" value="Genomic_DNA"/>
</dbReference>
<reference evidence="1" key="1">
    <citation type="submission" date="2021-03" db="EMBL/GenBank/DDBJ databases">
        <title>Fibrella sp. HMF5335 genome sequencing and assembly.</title>
        <authorList>
            <person name="Kang H."/>
            <person name="Kim H."/>
            <person name="Bae S."/>
            <person name="Joh K."/>
        </authorList>
    </citation>
    <scope>NUCLEOTIDE SEQUENCE</scope>
    <source>
        <strain evidence="1">HMF5335</strain>
    </source>
</reference>
<sequence>MIDVQYVSDSTGKRLFVQLPIEVFDESVKDSKELKTIHLNTSPVTDKPKAYSVKEIRKEHASDYSLWTDEEERQLKIMFFQDFPINEIALKLGRNKGAITSRLRKLGIPYTE</sequence>
<accession>A0A939GGF6</accession>
<evidence type="ECO:0000313" key="2">
    <source>
        <dbReference type="Proteomes" id="UP000664034"/>
    </source>
</evidence>
<dbReference type="Gene3D" id="1.10.10.60">
    <property type="entry name" value="Homeodomain-like"/>
    <property type="match status" value="1"/>
</dbReference>
<organism evidence="1 2">
    <name type="scientific">Fibrella rubiginis</name>
    <dbReference type="NCBI Taxonomy" id="2817060"/>
    <lineage>
        <taxon>Bacteria</taxon>
        <taxon>Pseudomonadati</taxon>
        <taxon>Bacteroidota</taxon>
        <taxon>Cytophagia</taxon>
        <taxon>Cytophagales</taxon>
        <taxon>Spirosomataceae</taxon>
        <taxon>Fibrella</taxon>
    </lineage>
</organism>
<keyword evidence="2" id="KW-1185">Reference proteome</keyword>
<gene>
    <name evidence="1" type="ORF">J2I47_05685</name>
</gene>
<name>A0A939GGF6_9BACT</name>
<evidence type="ECO:0008006" key="3">
    <source>
        <dbReference type="Google" id="ProtNLM"/>
    </source>
</evidence>
<evidence type="ECO:0000313" key="1">
    <source>
        <dbReference type="EMBL" id="MBO0936032.1"/>
    </source>
</evidence>
<dbReference type="RefSeq" id="WP_207363580.1">
    <property type="nucleotide sequence ID" value="NZ_JAFMYV010000002.1"/>
</dbReference>
<dbReference type="AlphaFoldDB" id="A0A939GGF6"/>
<proteinExistence type="predicted"/>